<keyword evidence="2" id="KW-0812">Transmembrane</keyword>
<keyword evidence="2" id="KW-0472">Membrane</keyword>
<proteinExistence type="predicted"/>
<keyword evidence="1" id="KW-0175">Coiled coil</keyword>
<reference evidence="3" key="1">
    <citation type="submission" date="2018-07" db="EMBL/GenBank/DDBJ databases">
        <authorList>
            <consortium name="PulseNet: The National Subtyping Network for Foodborne Disease Surveillance"/>
            <person name="Tarr C.L."/>
            <person name="Trees E."/>
            <person name="Katz L.S."/>
            <person name="Carleton-Romer H.A."/>
            <person name="Stroika S."/>
            <person name="Kucerova Z."/>
            <person name="Roache K.F."/>
            <person name="Sabol A.L."/>
            <person name="Besser J."/>
            <person name="Gerner-Smidt P."/>
        </authorList>
    </citation>
    <scope>NUCLEOTIDE SEQUENCE</scope>
    <source>
        <strain evidence="3">PNUSAS011936</strain>
    </source>
</reference>
<sequence>SGGAEEERMFRGAIKRNRYRLRRAVYRSREYIGWLIIMFFCFLLWFVNHENQRLQGEIDETRAALAERQRRIVELREVNRRAIAQYHTLESQQRVIISMLKGEEDEHQRQGCGAH</sequence>
<accession>A0A607GXR9</accession>
<feature type="coiled-coil region" evidence="1">
    <location>
        <begin position="51"/>
        <end position="92"/>
    </location>
</feature>
<dbReference type="EMBL" id="AAKRIG010000057">
    <property type="protein sequence ID" value="ECU8779130.1"/>
    <property type="molecule type" value="Genomic_DNA"/>
</dbReference>
<feature type="non-terminal residue" evidence="3">
    <location>
        <position position="1"/>
    </location>
</feature>
<keyword evidence="2" id="KW-1133">Transmembrane helix</keyword>
<protein>
    <submittedName>
        <fullName evidence="3">Uncharacterized protein</fullName>
    </submittedName>
</protein>
<organism evidence="3">
    <name type="scientific">Salmonella enterica</name>
    <name type="common">Salmonella choleraesuis</name>
    <dbReference type="NCBI Taxonomy" id="28901"/>
    <lineage>
        <taxon>Bacteria</taxon>
        <taxon>Pseudomonadati</taxon>
        <taxon>Pseudomonadota</taxon>
        <taxon>Gammaproteobacteria</taxon>
        <taxon>Enterobacterales</taxon>
        <taxon>Enterobacteriaceae</taxon>
        <taxon>Salmonella</taxon>
    </lineage>
</organism>
<evidence type="ECO:0000313" key="3">
    <source>
        <dbReference type="EMBL" id="ECU8779130.1"/>
    </source>
</evidence>
<gene>
    <name evidence="3" type="ORF">CCF81_26010</name>
</gene>
<evidence type="ECO:0000256" key="2">
    <source>
        <dbReference type="SAM" id="Phobius"/>
    </source>
</evidence>
<dbReference type="AlphaFoldDB" id="A0A607GXR9"/>
<feature type="transmembrane region" description="Helical" evidence="2">
    <location>
        <begin position="31"/>
        <end position="47"/>
    </location>
</feature>
<name>A0A607GXR9_SALER</name>
<comment type="caution">
    <text evidence="3">The sequence shown here is derived from an EMBL/GenBank/DDBJ whole genome shotgun (WGS) entry which is preliminary data.</text>
</comment>
<evidence type="ECO:0000256" key="1">
    <source>
        <dbReference type="SAM" id="Coils"/>
    </source>
</evidence>